<evidence type="ECO:0000256" key="1">
    <source>
        <dbReference type="ARBA" id="ARBA00022679"/>
    </source>
</evidence>
<dbReference type="UniPathway" id="UPA00588">
    <property type="reaction ID" value="UER00649"/>
</dbReference>
<dbReference type="PANTHER" id="PTHR23359">
    <property type="entry name" value="NUCLEOTIDE KINASE"/>
    <property type="match status" value="1"/>
</dbReference>
<evidence type="ECO:0000313" key="10">
    <source>
        <dbReference type="Proteomes" id="UP000254889"/>
    </source>
</evidence>
<evidence type="ECO:0000256" key="3">
    <source>
        <dbReference type="ARBA" id="ARBA00022741"/>
    </source>
</evidence>
<evidence type="ECO:0000256" key="5">
    <source>
        <dbReference type="HAMAP-Rule" id="MF_00235"/>
    </source>
</evidence>
<dbReference type="NCBIfam" id="TIGR01351">
    <property type="entry name" value="adk"/>
    <property type="match status" value="1"/>
</dbReference>
<comment type="caution">
    <text evidence="5">Lacks conserved residue(s) required for the propagation of feature annotation.</text>
</comment>
<keyword evidence="3 5" id="KW-0547">Nucleotide-binding</keyword>
<proteinExistence type="inferred from homology"/>
<feature type="binding site" evidence="5">
    <location>
        <begin position="10"/>
        <end position="15"/>
    </location>
    <ligand>
        <name>ATP</name>
        <dbReference type="ChEBI" id="CHEBI:30616"/>
    </ligand>
</feature>
<keyword evidence="1 5" id="KW-0808">Transferase</keyword>
<feature type="region of interest" description="NMP" evidence="5">
    <location>
        <begin position="30"/>
        <end position="59"/>
    </location>
</feature>
<keyword evidence="2 5" id="KW-0545">Nucleotide biosynthesis</keyword>
<feature type="binding site" evidence="5">
    <location>
        <position position="36"/>
    </location>
    <ligand>
        <name>AMP</name>
        <dbReference type="ChEBI" id="CHEBI:456215"/>
    </ligand>
</feature>
<reference evidence="9 10" key="1">
    <citation type="submission" date="2018-07" db="EMBL/GenBank/DDBJ databases">
        <authorList>
            <person name="Quirk P.G."/>
            <person name="Krulwich T.A."/>
        </authorList>
    </citation>
    <scope>NUCLEOTIDE SEQUENCE [LARGE SCALE GENOMIC DNA]</scope>
    <source>
        <strain evidence="9 10">CC-BB4</strain>
    </source>
</reference>
<comment type="similarity">
    <text evidence="5 6">Belongs to the adenylate kinase family.</text>
</comment>
<dbReference type="KEGG" id="ptaw:DW352_03060"/>
<dbReference type="EMBL" id="CP031417">
    <property type="protein sequence ID" value="AXK79589.1"/>
    <property type="molecule type" value="Genomic_DNA"/>
</dbReference>
<dbReference type="Gene3D" id="3.40.50.300">
    <property type="entry name" value="P-loop containing nucleotide triphosphate hydrolases"/>
    <property type="match status" value="1"/>
</dbReference>
<keyword evidence="10" id="KW-1185">Reference proteome</keyword>
<dbReference type="NCBIfam" id="NF011105">
    <property type="entry name" value="PRK14532.1"/>
    <property type="match status" value="1"/>
</dbReference>
<dbReference type="EC" id="2.7.4.3" evidence="5 7"/>
<dbReference type="Proteomes" id="UP000254889">
    <property type="component" value="Chromosome"/>
</dbReference>
<dbReference type="OrthoDB" id="9805030at2"/>
<dbReference type="PROSITE" id="PS00113">
    <property type="entry name" value="ADENYLATE_KINASE"/>
    <property type="match status" value="1"/>
</dbReference>
<dbReference type="AlphaFoldDB" id="A0A345ZRP2"/>
<name>A0A345ZRP2_9HYPH</name>
<dbReference type="NCBIfam" id="NF001381">
    <property type="entry name" value="PRK00279.1-3"/>
    <property type="match status" value="1"/>
</dbReference>
<dbReference type="CDD" id="cd01428">
    <property type="entry name" value="ADK"/>
    <property type="match status" value="1"/>
</dbReference>
<feature type="binding site" evidence="5">
    <location>
        <position position="150"/>
    </location>
    <ligand>
        <name>AMP</name>
        <dbReference type="ChEBI" id="CHEBI:456215"/>
    </ligand>
</feature>
<keyword evidence="5" id="KW-0963">Cytoplasm</keyword>
<dbReference type="PRINTS" id="PR00094">
    <property type="entry name" value="ADENYLTKNASE"/>
</dbReference>
<dbReference type="InterPro" id="IPR000850">
    <property type="entry name" value="Adenylat/UMP-CMP_kin"/>
</dbReference>
<dbReference type="InterPro" id="IPR006259">
    <property type="entry name" value="Adenyl_kin_sub"/>
</dbReference>
<evidence type="ECO:0000256" key="8">
    <source>
        <dbReference type="SAM" id="MobiDB-lite"/>
    </source>
</evidence>
<dbReference type="NCBIfam" id="NF011104">
    <property type="entry name" value="PRK14531.1"/>
    <property type="match status" value="1"/>
</dbReference>
<evidence type="ECO:0000256" key="2">
    <source>
        <dbReference type="ARBA" id="ARBA00022727"/>
    </source>
</evidence>
<comment type="pathway">
    <text evidence="5">Purine metabolism; AMP biosynthesis via salvage pathway; AMP from ADP: step 1/1.</text>
</comment>
<dbReference type="GO" id="GO:0005737">
    <property type="term" value="C:cytoplasm"/>
    <property type="evidence" value="ECO:0007669"/>
    <property type="project" value="UniProtKB-SubCell"/>
</dbReference>
<keyword evidence="4 5" id="KW-0418">Kinase</keyword>
<comment type="subunit">
    <text evidence="5 7">Monomer.</text>
</comment>
<dbReference type="InterPro" id="IPR033690">
    <property type="entry name" value="Adenylat_kinase_CS"/>
</dbReference>
<feature type="binding site" evidence="5">
    <location>
        <begin position="57"/>
        <end position="59"/>
    </location>
    <ligand>
        <name>AMP</name>
        <dbReference type="ChEBI" id="CHEBI:456215"/>
    </ligand>
</feature>
<dbReference type="InterPro" id="IPR027417">
    <property type="entry name" value="P-loop_NTPase"/>
</dbReference>
<feature type="binding site" evidence="5">
    <location>
        <position position="127"/>
    </location>
    <ligand>
        <name>ATP</name>
        <dbReference type="ChEBI" id="CHEBI:30616"/>
    </ligand>
</feature>
<evidence type="ECO:0000313" key="9">
    <source>
        <dbReference type="EMBL" id="AXK79589.1"/>
    </source>
</evidence>
<feature type="binding site" evidence="5">
    <location>
        <position position="139"/>
    </location>
    <ligand>
        <name>AMP</name>
        <dbReference type="ChEBI" id="CHEBI:456215"/>
    </ligand>
</feature>
<dbReference type="GO" id="GO:0005524">
    <property type="term" value="F:ATP binding"/>
    <property type="evidence" value="ECO:0007669"/>
    <property type="project" value="UniProtKB-UniRule"/>
</dbReference>
<protein>
    <recommendedName>
        <fullName evidence="5 7">Adenylate kinase</fullName>
        <shortName evidence="5">AK</shortName>
        <ecNumber evidence="5 7">2.7.4.3</ecNumber>
    </recommendedName>
    <alternativeName>
        <fullName evidence="5">ATP-AMP transphosphorylase</fullName>
    </alternativeName>
    <alternativeName>
        <fullName evidence="5">ATP:AMP phosphotransferase</fullName>
    </alternativeName>
    <alternativeName>
        <fullName evidence="5">Adenylate monophosphate kinase</fullName>
    </alternativeName>
</protein>
<dbReference type="GO" id="GO:0004017">
    <property type="term" value="F:AMP kinase activity"/>
    <property type="evidence" value="ECO:0007669"/>
    <property type="project" value="UniProtKB-UniRule"/>
</dbReference>
<comment type="subcellular location">
    <subcellularLocation>
        <location evidence="5 7">Cytoplasm</location>
    </subcellularLocation>
</comment>
<accession>A0A345ZRP2</accession>
<dbReference type="GO" id="GO:0044209">
    <property type="term" value="P:AMP salvage"/>
    <property type="evidence" value="ECO:0007669"/>
    <property type="project" value="UniProtKB-UniRule"/>
</dbReference>
<feature type="region of interest" description="Disordered" evidence="8">
    <location>
        <begin position="223"/>
        <end position="244"/>
    </location>
</feature>
<evidence type="ECO:0000256" key="4">
    <source>
        <dbReference type="ARBA" id="ARBA00022777"/>
    </source>
</evidence>
<feature type="binding site" evidence="5">
    <location>
        <position position="92"/>
    </location>
    <ligand>
        <name>AMP</name>
        <dbReference type="ChEBI" id="CHEBI:456215"/>
    </ligand>
</feature>
<feature type="binding site" evidence="5">
    <location>
        <position position="31"/>
    </location>
    <ligand>
        <name>AMP</name>
        <dbReference type="ChEBI" id="CHEBI:456215"/>
    </ligand>
</feature>
<organism evidence="9 10">
    <name type="scientific">Pseudolabrys taiwanensis</name>
    <dbReference type="NCBI Taxonomy" id="331696"/>
    <lineage>
        <taxon>Bacteria</taxon>
        <taxon>Pseudomonadati</taxon>
        <taxon>Pseudomonadota</taxon>
        <taxon>Alphaproteobacteria</taxon>
        <taxon>Hyphomicrobiales</taxon>
        <taxon>Xanthobacteraceae</taxon>
        <taxon>Pseudolabrys</taxon>
    </lineage>
</organism>
<keyword evidence="5 7" id="KW-0067">ATP-binding</keyword>
<feature type="binding site" evidence="5">
    <location>
        <position position="178"/>
    </location>
    <ligand>
        <name>ATP</name>
        <dbReference type="ChEBI" id="CHEBI:30616"/>
    </ligand>
</feature>
<feature type="binding site" evidence="5">
    <location>
        <begin position="85"/>
        <end position="88"/>
    </location>
    <ligand>
        <name>AMP</name>
        <dbReference type="ChEBI" id="CHEBI:456215"/>
    </ligand>
</feature>
<dbReference type="SUPFAM" id="SSF52540">
    <property type="entry name" value="P-loop containing nucleoside triphosphate hydrolases"/>
    <property type="match status" value="1"/>
</dbReference>
<gene>
    <name evidence="5" type="primary">adk</name>
    <name evidence="9" type="ORF">DW352_03060</name>
</gene>
<dbReference type="HAMAP" id="MF_00235">
    <property type="entry name" value="Adenylate_kinase_Adk"/>
    <property type="match status" value="1"/>
</dbReference>
<evidence type="ECO:0000256" key="7">
    <source>
        <dbReference type="RuleBase" id="RU003331"/>
    </source>
</evidence>
<dbReference type="Pfam" id="PF00406">
    <property type="entry name" value="ADK"/>
    <property type="match status" value="1"/>
</dbReference>
<evidence type="ECO:0000256" key="6">
    <source>
        <dbReference type="RuleBase" id="RU003330"/>
    </source>
</evidence>
<comment type="catalytic activity">
    <reaction evidence="5 7">
        <text>AMP + ATP = 2 ADP</text>
        <dbReference type="Rhea" id="RHEA:12973"/>
        <dbReference type="ChEBI" id="CHEBI:30616"/>
        <dbReference type="ChEBI" id="CHEBI:456215"/>
        <dbReference type="ChEBI" id="CHEBI:456216"/>
        <dbReference type="EC" id="2.7.4.3"/>
    </reaction>
</comment>
<dbReference type="NCBIfam" id="NF011100">
    <property type="entry name" value="PRK14527.1"/>
    <property type="match status" value="1"/>
</dbReference>
<sequence length="244" mass="25992">MRLILLGPPGAGKGTQAQRLVEKHKIVQLSTGDMLRAAVAAGTPVGQRAKAIMEAGQLVPDEVVVAIIADRIDQPDAKRGFVLDGFPRTVPQAEALDKLLADRGLKLDAVIELKVDEGILLKRIENRVAEMTARGEKVRADDKPEVLKGRLEAYRVQTAPLAAFYAQKGQLKTVDGMAPIDAVTGAIDGLLKPGKVQAAASRLVAKVRSEVISTFAGANSEMAERHVPRTRLKRGLSKPTSSGG</sequence>
<comment type="function">
    <text evidence="5">Catalyzes the reversible transfer of the terminal phosphate group between ATP and AMP. Plays an important role in cellular energy homeostasis and in adenine nucleotide metabolism.</text>
</comment>
<comment type="domain">
    <text evidence="5">Consists of three domains, a large central CORE domain and two small peripheral domains, NMPbind and LID, which undergo movements during catalysis. The LID domain closes over the site of phosphoryl transfer upon ATP binding. Assembling and dissambling the active center during each catalytic cycle provides an effective means to prevent ATP hydrolysis.</text>
</comment>